<dbReference type="InterPro" id="IPR036907">
    <property type="entry name" value="5'-Nucleotdase_C_sf"/>
</dbReference>
<dbReference type="InterPro" id="IPR004843">
    <property type="entry name" value="Calcineurin-like_PHP"/>
</dbReference>
<accession>A0A418XGR7</accession>
<dbReference type="PRINTS" id="PR01607">
    <property type="entry name" value="APYRASEFAMLY"/>
</dbReference>
<gene>
    <name evidence="6" type="ORF">D3872_18610</name>
</gene>
<evidence type="ECO:0000259" key="5">
    <source>
        <dbReference type="Pfam" id="PF02872"/>
    </source>
</evidence>
<dbReference type="InterPro" id="IPR029052">
    <property type="entry name" value="Metallo-depent_PP-like"/>
</dbReference>
<dbReference type="InterPro" id="IPR006179">
    <property type="entry name" value="5_nucleotidase/apyrase"/>
</dbReference>
<dbReference type="OrthoDB" id="9803927at2"/>
<dbReference type="PROSITE" id="PS51257">
    <property type="entry name" value="PROKAR_LIPOPROTEIN"/>
    <property type="match status" value="1"/>
</dbReference>
<feature type="region of interest" description="Disordered" evidence="3">
    <location>
        <begin position="543"/>
        <end position="562"/>
    </location>
</feature>
<reference evidence="6 7" key="1">
    <citation type="submission" date="2018-09" db="EMBL/GenBank/DDBJ databases">
        <authorList>
            <person name="Zhu H."/>
        </authorList>
    </citation>
    <scope>NUCLEOTIDE SEQUENCE [LARGE SCALE GENOMIC DNA]</scope>
    <source>
        <strain evidence="6 7">K1S02-61</strain>
    </source>
</reference>
<keyword evidence="1 2" id="KW-0732">Signal</keyword>
<dbReference type="GO" id="GO:0008253">
    <property type="term" value="F:5'-nucleotidase activity"/>
    <property type="evidence" value="ECO:0007669"/>
    <property type="project" value="TreeGrafter"/>
</dbReference>
<evidence type="ECO:0000256" key="1">
    <source>
        <dbReference type="ARBA" id="ARBA00022729"/>
    </source>
</evidence>
<dbReference type="Proteomes" id="UP000284006">
    <property type="component" value="Unassembled WGS sequence"/>
</dbReference>
<dbReference type="AlphaFoldDB" id="A0A418XGR7"/>
<feature type="chain" id="PRO_5018813349" evidence="2">
    <location>
        <begin position="23"/>
        <end position="562"/>
    </location>
</feature>
<dbReference type="EMBL" id="QYUP01000144">
    <property type="protein sequence ID" value="RJG11659.1"/>
    <property type="molecule type" value="Genomic_DNA"/>
</dbReference>
<comment type="caution">
    <text evidence="6">The sequence shown here is derived from an EMBL/GenBank/DDBJ whole genome shotgun (WGS) entry which is preliminary data.</text>
</comment>
<keyword evidence="2" id="KW-0378">Hydrolase</keyword>
<evidence type="ECO:0000313" key="7">
    <source>
        <dbReference type="Proteomes" id="UP000284006"/>
    </source>
</evidence>
<dbReference type="GO" id="GO:0030288">
    <property type="term" value="C:outer membrane-bounded periplasmic space"/>
    <property type="evidence" value="ECO:0007669"/>
    <property type="project" value="TreeGrafter"/>
</dbReference>
<keyword evidence="2" id="KW-0547">Nucleotide-binding</keyword>
<protein>
    <submittedName>
        <fullName evidence="6">Bifunctional metallophosphatase/5'-nucleotidase</fullName>
    </submittedName>
</protein>
<dbReference type="InterPro" id="IPR008334">
    <property type="entry name" value="5'-Nucleotdase_C"/>
</dbReference>
<name>A0A418XGR7_9BURK</name>
<dbReference type="GO" id="GO:0009166">
    <property type="term" value="P:nucleotide catabolic process"/>
    <property type="evidence" value="ECO:0007669"/>
    <property type="project" value="InterPro"/>
</dbReference>
<keyword evidence="7" id="KW-1185">Reference proteome</keyword>
<evidence type="ECO:0000256" key="2">
    <source>
        <dbReference type="RuleBase" id="RU362119"/>
    </source>
</evidence>
<dbReference type="Gene3D" id="3.60.21.10">
    <property type="match status" value="1"/>
</dbReference>
<feature type="signal peptide" evidence="2">
    <location>
        <begin position="1"/>
        <end position="22"/>
    </location>
</feature>
<dbReference type="GO" id="GO:0000166">
    <property type="term" value="F:nucleotide binding"/>
    <property type="evidence" value="ECO:0007669"/>
    <property type="project" value="UniProtKB-KW"/>
</dbReference>
<evidence type="ECO:0000313" key="6">
    <source>
        <dbReference type="EMBL" id="RJG11659.1"/>
    </source>
</evidence>
<evidence type="ECO:0000256" key="3">
    <source>
        <dbReference type="SAM" id="MobiDB-lite"/>
    </source>
</evidence>
<dbReference type="RefSeq" id="WP_119812220.1">
    <property type="nucleotide sequence ID" value="NZ_QYUP01000144.1"/>
</dbReference>
<proteinExistence type="inferred from homology"/>
<dbReference type="PANTHER" id="PTHR11575:SF24">
    <property type="entry name" value="5'-NUCLEOTIDASE"/>
    <property type="match status" value="1"/>
</dbReference>
<dbReference type="SUPFAM" id="SSF55816">
    <property type="entry name" value="5'-nucleotidase (syn. UDP-sugar hydrolase), C-terminal domain"/>
    <property type="match status" value="1"/>
</dbReference>
<organism evidence="6 7">
    <name type="scientific">Massilia cavernae</name>
    <dbReference type="NCBI Taxonomy" id="2320864"/>
    <lineage>
        <taxon>Bacteria</taxon>
        <taxon>Pseudomonadati</taxon>
        <taxon>Pseudomonadota</taxon>
        <taxon>Betaproteobacteria</taxon>
        <taxon>Burkholderiales</taxon>
        <taxon>Oxalobacteraceae</taxon>
        <taxon>Telluria group</taxon>
        <taxon>Massilia</taxon>
    </lineage>
</organism>
<dbReference type="SUPFAM" id="SSF56300">
    <property type="entry name" value="Metallo-dependent phosphatases"/>
    <property type="match status" value="1"/>
</dbReference>
<feature type="domain" description="5'-Nucleotidase C-terminal" evidence="5">
    <location>
        <begin position="372"/>
        <end position="519"/>
    </location>
</feature>
<evidence type="ECO:0000259" key="4">
    <source>
        <dbReference type="Pfam" id="PF00149"/>
    </source>
</evidence>
<sequence length="562" mass="59264">MKNLLRPLCIALAAASLFSGCASRPQAPLELNVVALNDFHGNLEASKFNYTDKGQPATLAKAGGIDTIGAALQAWRAEDKDLMFVAAGDLVGATPAISSMWADEPALTALSMLGMDASAAGNHEFDQGRAELLRQQHGGCVSHRTGKACKLVPDFKGASFTYLAANVVDKATGKTLLPAYKIEEAKGVKVAFIGAVTKDTPSVVLASGIAGLSFLDEADSINKAMAEVRAKGATVFVVLIHEGGHTGEAFNEPDCKNLKGPIVGISKRLDPAIKLIISGHTHRGFQCKVDGRTITQAEMGGHVLSRIKLAVDPQSRELRDIAVRNVIMKPGEYPADPRIDAYLKLVKERSEAALARPVARVGAKSIGRKLTGAGEAPLGNLIADAVLDASQGEGVQIAFMNAGGMRKDLDVGDNLTATFGQAQVVLPFSNTIVVMDMTGAQIREVLEQQWIRAHADSHAAMLQASRGFSYAWDASKPNGQRVIPGSMKLNGVAIDEARSYRVAANNFLAEGGDGFPAFAAAANKRDTQIVDLDAFVGYLAKSDKAGKPAGSAEAAGRVERRN</sequence>
<comment type="similarity">
    <text evidence="2">Belongs to the 5'-nucleotidase family.</text>
</comment>
<dbReference type="GO" id="GO:0008768">
    <property type="term" value="F:UDP-sugar diphosphatase activity"/>
    <property type="evidence" value="ECO:0007669"/>
    <property type="project" value="TreeGrafter"/>
</dbReference>
<feature type="domain" description="Calcineurin-like phosphoesterase" evidence="4">
    <location>
        <begin position="32"/>
        <end position="283"/>
    </location>
</feature>
<dbReference type="Pfam" id="PF00149">
    <property type="entry name" value="Metallophos"/>
    <property type="match status" value="1"/>
</dbReference>
<dbReference type="PANTHER" id="PTHR11575">
    <property type="entry name" value="5'-NUCLEOTIDASE-RELATED"/>
    <property type="match status" value="1"/>
</dbReference>
<dbReference type="Gene3D" id="3.90.780.10">
    <property type="entry name" value="5'-Nucleotidase, C-terminal domain"/>
    <property type="match status" value="1"/>
</dbReference>
<dbReference type="Pfam" id="PF02872">
    <property type="entry name" value="5_nucleotid_C"/>
    <property type="match status" value="1"/>
</dbReference>